<organism evidence="2 3">
    <name type="scientific">Levilactobacillus lanxiensis</name>
    <dbReference type="NCBI Taxonomy" id="2799568"/>
    <lineage>
        <taxon>Bacteria</taxon>
        <taxon>Bacillati</taxon>
        <taxon>Bacillota</taxon>
        <taxon>Bacilli</taxon>
        <taxon>Lactobacillales</taxon>
        <taxon>Lactobacillaceae</taxon>
        <taxon>Levilactobacillus</taxon>
    </lineage>
</organism>
<evidence type="ECO:0000313" key="2">
    <source>
        <dbReference type="EMBL" id="MFD1456330.1"/>
    </source>
</evidence>
<name>A0ABW4D6Z3_9LACO</name>
<dbReference type="RefSeq" id="WP_203646441.1">
    <property type="nucleotide sequence ID" value="NZ_BOLN01000010.1"/>
</dbReference>
<dbReference type="Pfam" id="PF02368">
    <property type="entry name" value="Big_2"/>
    <property type="match status" value="1"/>
</dbReference>
<reference evidence="3" key="1">
    <citation type="journal article" date="2019" name="Int. J. Syst. Evol. Microbiol.">
        <title>The Global Catalogue of Microorganisms (GCM) 10K type strain sequencing project: providing services to taxonomists for standard genome sequencing and annotation.</title>
        <authorList>
            <consortium name="The Broad Institute Genomics Platform"/>
            <consortium name="The Broad Institute Genome Sequencing Center for Infectious Disease"/>
            <person name="Wu L."/>
            <person name="Ma J."/>
        </authorList>
    </citation>
    <scope>NUCLEOTIDE SEQUENCE [LARGE SCALE GENOMIC DNA]</scope>
    <source>
        <strain evidence="3">CCM 8979</strain>
    </source>
</reference>
<dbReference type="EMBL" id="JBHTOD010000010">
    <property type="protein sequence ID" value="MFD1456330.1"/>
    <property type="molecule type" value="Genomic_DNA"/>
</dbReference>
<dbReference type="InterPro" id="IPR003343">
    <property type="entry name" value="Big_2"/>
</dbReference>
<dbReference type="Gene3D" id="2.60.40.1080">
    <property type="match status" value="1"/>
</dbReference>
<comment type="caution">
    <text evidence="2">The sequence shown here is derived from an EMBL/GenBank/DDBJ whole genome shotgun (WGS) entry which is preliminary data.</text>
</comment>
<protein>
    <submittedName>
        <fullName evidence="2">Ig-like domain-containing protein</fullName>
    </submittedName>
</protein>
<feature type="domain" description="BIG2" evidence="1">
    <location>
        <begin position="183"/>
        <end position="251"/>
    </location>
</feature>
<dbReference type="Proteomes" id="UP001597189">
    <property type="component" value="Unassembled WGS sequence"/>
</dbReference>
<sequence length="665" mass="71705">MTRKQWQELLVAALLVVLAIGVLRRPRSRVQAEAATTTVPGKGTPSAAPFGLFGFYLNTGFSLQPEDRYTYVNNAKLLTTDTAHSMWAIFNLTAKDHFQWYQSVDGGKNWTKAQDGNKASDKYGTTPDLIVTPSKEGTVYYQASFQYYTVLPIWPVTNTYFSKVAAVTTLPAPIDASAVKVSIDNNYLYNNQDVAASTFVHGQPTPANATGNITWTSSDPTIAAVDAKTGKVTANKSGKDGQVTITGTVQNDGLADVSDSVTLTVGGGLADETVTEGQSADFHVLGNIDQKPDNVAWHRVDAKTKDDKIVANTQSLDYQTPVTTLTDKGALYYAEVTVTMLDEQEKPQTQTIKTRRAELTVNPSTVPQVTITSDMKNLTAAAEANTTAQQLSGSVNPIRNDDTAHNLTNIVQGDECKITGTIIDANWVYSTMASGELTFELPSSLSNQLKFKLNGNDQAVAKQTVGSETIFSVSGLDFSQVLFGSYDYEIDFTSPITTNQLYTTGLRLRGSDKNNQPLGTYSGPSLRLNFTDGVIDATAHPITFGTLDTTSLGKTVAGQVMDGGNLLDVRDNRRRRDQVAVQLQQSTPFYSGDRPLAADLFYDSGSLSYPLSNVAQTVINAGAGIAVQSIGAKGEHLNLKLLYAAYQAGHYTATLNWTFATVPSV</sequence>
<keyword evidence="3" id="KW-1185">Reference proteome</keyword>
<gene>
    <name evidence="2" type="ORF">ACFQ44_11740</name>
</gene>
<evidence type="ECO:0000259" key="1">
    <source>
        <dbReference type="Pfam" id="PF02368"/>
    </source>
</evidence>
<dbReference type="SUPFAM" id="SSF49373">
    <property type="entry name" value="Invasin/intimin cell-adhesion fragments"/>
    <property type="match status" value="1"/>
</dbReference>
<proteinExistence type="predicted"/>
<evidence type="ECO:0000313" key="3">
    <source>
        <dbReference type="Proteomes" id="UP001597189"/>
    </source>
</evidence>
<dbReference type="InterPro" id="IPR008964">
    <property type="entry name" value="Invasin/intimin_cell_adhesion"/>
</dbReference>
<accession>A0ABW4D6Z3</accession>